<protein>
    <submittedName>
        <fullName evidence="2">Uncharacterized protein</fullName>
    </submittedName>
</protein>
<name>A0ABX0AEV9_9GAMM</name>
<reference evidence="2 3" key="1">
    <citation type="submission" date="2018-07" db="EMBL/GenBank/DDBJ databases">
        <title>Whole genome Sequencing of Pseudoxanthomonas gei KCTC 32298 (T).</title>
        <authorList>
            <person name="Kumar S."/>
            <person name="Bansal K."/>
            <person name="Kaur A."/>
            <person name="Patil P."/>
            <person name="Sharma S."/>
            <person name="Patil P.B."/>
        </authorList>
    </citation>
    <scope>NUCLEOTIDE SEQUENCE [LARGE SCALE GENOMIC DNA]</scope>
    <source>
        <strain evidence="2 3">KCTC 32298</strain>
    </source>
</reference>
<proteinExistence type="predicted"/>
<evidence type="ECO:0000313" key="3">
    <source>
        <dbReference type="Proteomes" id="UP001429354"/>
    </source>
</evidence>
<comment type="caution">
    <text evidence="2">The sequence shown here is derived from an EMBL/GenBank/DDBJ whole genome shotgun (WGS) entry which is preliminary data.</text>
</comment>
<dbReference type="Proteomes" id="UP001429354">
    <property type="component" value="Unassembled WGS sequence"/>
</dbReference>
<evidence type="ECO:0000313" key="2">
    <source>
        <dbReference type="EMBL" id="NDK39951.1"/>
    </source>
</evidence>
<organism evidence="2 3">
    <name type="scientific">Pseudoxanthomonas gei</name>
    <dbReference type="NCBI Taxonomy" id="1383030"/>
    <lineage>
        <taxon>Bacteria</taxon>
        <taxon>Pseudomonadati</taxon>
        <taxon>Pseudomonadota</taxon>
        <taxon>Gammaproteobacteria</taxon>
        <taxon>Lysobacterales</taxon>
        <taxon>Lysobacteraceae</taxon>
        <taxon>Pseudoxanthomonas</taxon>
    </lineage>
</organism>
<evidence type="ECO:0000256" key="1">
    <source>
        <dbReference type="SAM" id="MobiDB-lite"/>
    </source>
</evidence>
<keyword evidence="3" id="KW-1185">Reference proteome</keyword>
<feature type="region of interest" description="Disordered" evidence="1">
    <location>
        <begin position="1"/>
        <end position="22"/>
    </location>
</feature>
<sequence>MKLGTAPADLDQVTGNPGSDALEATYPEAVSRSFMIGHQVIAPARRPRYLLHQHNALNVALTKRNRSKNVMCRQ</sequence>
<gene>
    <name evidence="2" type="ORF">DT603_13990</name>
</gene>
<accession>A0ABX0AEV9</accession>
<dbReference type="EMBL" id="QOVG01000010">
    <property type="protein sequence ID" value="NDK39951.1"/>
    <property type="molecule type" value="Genomic_DNA"/>
</dbReference>